<proteinExistence type="inferred from homology"/>
<dbReference type="Proteomes" id="UP000230233">
    <property type="component" value="Chromosome II"/>
</dbReference>
<keyword evidence="6 10" id="KW-1133">Transmembrane helix</keyword>
<dbReference type="STRING" id="1611254.A0A2G5UW81"/>
<reference evidence="12" key="1">
    <citation type="submission" date="2017-10" db="EMBL/GenBank/DDBJ databases">
        <title>Rapid genome shrinkage in a self-fertile nematode reveals novel sperm competition proteins.</title>
        <authorList>
            <person name="Yin D."/>
            <person name="Schwarz E.M."/>
            <person name="Thomas C.G."/>
            <person name="Felde R.L."/>
            <person name="Korf I.F."/>
            <person name="Cutter A.D."/>
            <person name="Schartner C.M."/>
            <person name="Ralston E.J."/>
            <person name="Meyer B.J."/>
            <person name="Haag E.S."/>
        </authorList>
    </citation>
    <scope>NUCLEOTIDE SEQUENCE [LARGE SCALE GENOMIC DNA]</scope>
    <source>
        <strain evidence="12">JU1422</strain>
    </source>
</reference>
<evidence type="ECO:0000256" key="1">
    <source>
        <dbReference type="ARBA" id="ARBA00004225"/>
    </source>
</evidence>
<evidence type="ECO:0000256" key="6">
    <source>
        <dbReference type="ARBA" id="ARBA00022989"/>
    </source>
</evidence>
<comment type="subcellular location">
    <subcellularLocation>
        <location evidence="1 10">Mitochondrion membrane</location>
        <topology evidence="1 10">Multi-pass membrane protein</topology>
    </subcellularLocation>
</comment>
<organism evidence="11 12">
    <name type="scientific">Caenorhabditis nigoni</name>
    <dbReference type="NCBI Taxonomy" id="1611254"/>
    <lineage>
        <taxon>Eukaryota</taxon>
        <taxon>Metazoa</taxon>
        <taxon>Ecdysozoa</taxon>
        <taxon>Nematoda</taxon>
        <taxon>Chromadorea</taxon>
        <taxon>Rhabditida</taxon>
        <taxon>Rhabditina</taxon>
        <taxon>Rhabditomorpha</taxon>
        <taxon>Rhabditoidea</taxon>
        <taxon>Rhabditidae</taxon>
        <taxon>Peloderinae</taxon>
        <taxon>Caenorhabditis</taxon>
    </lineage>
</organism>
<comment type="caution">
    <text evidence="10">Lacks conserved residue(s) required for the propagation of feature annotation.</text>
</comment>
<dbReference type="GO" id="GO:0140300">
    <property type="term" value="P:serine import into mitochondrion"/>
    <property type="evidence" value="ECO:0007669"/>
    <property type="project" value="TreeGrafter"/>
</dbReference>
<keyword evidence="5" id="KW-0029">Amino-acid transport</keyword>
<dbReference type="GO" id="GO:0015075">
    <property type="term" value="F:monoatomic ion transmembrane transporter activity"/>
    <property type="evidence" value="ECO:0007669"/>
    <property type="project" value="InterPro"/>
</dbReference>
<dbReference type="PANTHER" id="PTHR11153:SF20">
    <property type="entry name" value="SIDEROFLEXIN-3"/>
    <property type="match status" value="1"/>
</dbReference>
<dbReference type="AlphaFoldDB" id="A0A2G5UW81"/>
<feature type="transmembrane region" description="Helical" evidence="10">
    <location>
        <begin position="105"/>
        <end position="126"/>
    </location>
</feature>
<evidence type="ECO:0000256" key="8">
    <source>
        <dbReference type="ARBA" id="ARBA00023136"/>
    </source>
</evidence>
<comment type="catalytic activity">
    <reaction evidence="9">
        <text>L-serine(in) = L-serine(out)</text>
        <dbReference type="Rhea" id="RHEA:35031"/>
        <dbReference type="ChEBI" id="CHEBI:33384"/>
    </reaction>
</comment>
<keyword evidence="4 10" id="KW-0812">Transmembrane</keyword>
<comment type="similarity">
    <text evidence="2 10">Belongs to the sideroflexin family.</text>
</comment>
<keyword evidence="8 10" id="KW-0472">Membrane</keyword>
<keyword evidence="12" id="KW-1185">Reference proteome</keyword>
<dbReference type="InterPro" id="IPR004686">
    <property type="entry name" value="Mtc"/>
</dbReference>
<keyword evidence="3" id="KW-0813">Transport</keyword>
<dbReference type="OrthoDB" id="6608471at2759"/>
<dbReference type="PANTHER" id="PTHR11153">
    <property type="entry name" value="SIDEROFLEXIN"/>
    <property type="match status" value="1"/>
</dbReference>
<dbReference type="GO" id="GO:0005743">
    <property type="term" value="C:mitochondrial inner membrane"/>
    <property type="evidence" value="ECO:0007669"/>
    <property type="project" value="TreeGrafter"/>
</dbReference>
<evidence type="ECO:0000256" key="3">
    <source>
        <dbReference type="ARBA" id="ARBA00022448"/>
    </source>
</evidence>
<accession>A0A2G5UW81</accession>
<protein>
    <recommendedName>
        <fullName evidence="10">Sidoreflexin</fullName>
    </recommendedName>
</protein>
<sequence length="342" mass="38303">MSNLVVNQEILPDISKPKWDQSTYSGRAKHFFSSTNPLTLFSSAAQQEKCREIVTNYRKGIISDKLTVNELWKAKALYDATYHPDSGEKMFFLGRMSAQMPGNMVITGMLLSLYRTFPGVVFSHWINQSFNAVVNYTNRSGNSKTTNERLFASYCCATGGAMTAALGLNKLVKNNYGLAARLIPFAAIALANAINIPMMRSNEITDGMELKDENDNLVGRSRKMAVLSIAQVTMSRIAMAMPYMGQMSDSRPSINFSVLTPIIMNRITRTAYYRTRPWMQKYSEIPIQTVLAGIGLYFTTPLCCALFPQKSEIEVSKLEKNVQLEISKLPNPPKTVFYNKGL</sequence>
<evidence type="ECO:0000256" key="9">
    <source>
        <dbReference type="ARBA" id="ARBA00036416"/>
    </source>
</evidence>
<dbReference type="EMBL" id="PDUG01000002">
    <property type="protein sequence ID" value="PIC43516.1"/>
    <property type="molecule type" value="Genomic_DNA"/>
</dbReference>
<feature type="transmembrane region" description="Helical" evidence="10">
    <location>
        <begin position="285"/>
        <end position="307"/>
    </location>
</feature>
<evidence type="ECO:0000256" key="2">
    <source>
        <dbReference type="ARBA" id="ARBA00005974"/>
    </source>
</evidence>
<evidence type="ECO:0000313" key="11">
    <source>
        <dbReference type="EMBL" id="PIC43516.1"/>
    </source>
</evidence>
<keyword evidence="7 10" id="KW-0496">Mitochondrion</keyword>
<gene>
    <name evidence="11" type="primary">Cnig_chr_II.g4224</name>
    <name evidence="11" type="ORF">B9Z55_004224</name>
</gene>
<name>A0A2G5UW81_9PELO</name>
<evidence type="ECO:0000256" key="7">
    <source>
        <dbReference type="ARBA" id="ARBA00023128"/>
    </source>
</evidence>
<dbReference type="NCBIfam" id="TIGR00798">
    <property type="entry name" value="mtc"/>
    <property type="match status" value="1"/>
</dbReference>
<comment type="caution">
    <text evidence="11">The sequence shown here is derived from an EMBL/GenBank/DDBJ whole genome shotgun (WGS) entry which is preliminary data.</text>
</comment>
<evidence type="ECO:0000256" key="4">
    <source>
        <dbReference type="ARBA" id="ARBA00022692"/>
    </source>
</evidence>
<dbReference type="Pfam" id="PF03820">
    <property type="entry name" value="SFXNs"/>
    <property type="match status" value="1"/>
</dbReference>
<evidence type="ECO:0000313" key="12">
    <source>
        <dbReference type="Proteomes" id="UP000230233"/>
    </source>
</evidence>
<evidence type="ECO:0000256" key="10">
    <source>
        <dbReference type="RuleBase" id="RU362000"/>
    </source>
</evidence>
<evidence type="ECO:0000256" key="5">
    <source>
        <dbReference type="ARBA" id="ARBA00022970"/>
    </source>
</evidence>
<feature type="transmembrane region" description="Helical" evidence="10">
    <location>
        <begin position="176"/>
        <end position="194"/>
    </location>
</feature>